<evidence type="ECO:0000313" key="2">
    <source>
        <dbReference type="Proteomes" id="UP000001949"/>
    </source>
</evidence>
<reference evidence="1 2" key="1">
    <citation type="journal article" date="2005" name="Science">
        <title>Genome sequence of Theileria parva, a bovine pathogen that transforms lymphocytes.</title>
        <authorList>
            <person name="Gardner M.J."/>
            <person name="Bishop R."/>
            <person name="Shah T."/>
            <person name="de Villiers E.P."/>
            <person name="Carlton J.M."/>
            <person name="Hall N."/>
            <person name="Ren Q."/>
            <person name="Paulsen I.T."/>
            <person name="Pain A."/>
            <person name="Berriman M."/>
            <person name="Wilson R.J.M."/>
            <person name="Sato S."/>
            <person name="Ralph S.A."/>
            <person name="Mann D.J."/>
            <person name="Xiong Z."/>
            <person name="Shallom S.J."/>
            <person name="Weidman J."/>
            <person name="Jiang L."/>
            <person name="Lynn J."/>
            <person name="Weaver B."/>
            <person name="Shoaibi A."/>
            <person name="Domingo A.R."/>
            <person name="Wasawo D."/>
            <person name="Crabtree J."/>
            <person name="Wortman J.R."/>
            <person name="Haas B."/>
            <person name="Angiuoli S.V."/>
            <person name="Creasy T.H."/>
            <person name="Lu C."/>
            <person name="Suh B."/>
            <person name="Silva J.C."/>
            <person name="Utterback T.R."/>
            <person name="Feldblyum T.V."/>
            <person name="Pertea M."/>
            <person name="Allen J."/>
            <person name="Nierman W.C."/>
            <person name="Taracha E.L.N."/>
            <person name="Salzberg S.L."/>
            <person name="White O.R."/>
            <person name="Fitzhugh H.A."/>
            <person name="Morzaria S."/>
            <person name="Venter J.C."/>
            <person name="Fraser C.M."/>
            <person name="Nene V."/>
        </authorList>
    </citation>
    <scope>NUCLEOTIDE SEQUENCE [LARGE SCALE GENOMIC DNA]</scope>
    <source>
        <strain evidence="1 2">Muguga</strain>
    </source>
</reference>
<dbReference type="InParanoid" id="Q4N8C1"/>
<dbReference type="RefSeq" id="XP_766070.1">
    <property type="nucleotide sequence ID" value="XM_760977.1"/>
</dbReference>
<gene>
    <name evidence="1" type="ordered locus">TP01_0551</name>
</gene>
<keyword evidence="2" id="KW-1185">Reference proteome</keyword>
<sequence length="711" mass="83749">MASEVKGDSACVFPGKHALLNLNMGVKHSGSVDCFERYKFIYDFSDDRRAVSKCVEFFTFPVNLFKVLLGDPSIREPDDINEPDDIKESAAKFLAYVTPEAETYVLAVPTNSNLILFRKLEIYSWERINTQVNLSKLEISNRYTHDYEEYFDFELEDYREPSQLGLDFSKPYYYDLEETNFKIVFNTFCHSISYEEKEIWERTRDNARHGYPNSLNFDLISGDVTVTFIDGTTEHLYSIRPTVKRSRDESETIYSTNVKAESNSEKVVKAESNNEKVVKAESNSEKVVKSEPLYSIRPSIKRPKSEVSSTNLVNLKLEPNNAKSEPSNENVEEKSVLPKVITLDINTIMSTNEYKTVCGPGFHYFKANDGFVFGKIVEGRRVIKKLDNPINRYEVYEGYPAYYDHFVNTERFQFLRPNKDNLKFYTNNKLLTPEDYKVKSTKYLYRIDFHKPLYRITYGDKVVWEFDYYEHEFLPTSLYFTHMNNMILLFPNGVHRDVKISVNLLKFYKQDEFGNKIQLEELDYEIMKPGDNKRFYTLRENIKCVEVWYDGYMVWQYDKEYPISICCDYTLDRVDIRFSSYVGSFVRFEGSSSFTQVHYFPNHLKLYAQDDKIVELSQDNYRIEVVNSTTVKYVIKPVKYDRMIFEKSLLWKQRNGAPIPRKIIHKLVNPTILLHHDTSQNQTKIRKFNRYNGTWDLNIFNPISHSYTLIT</sequence>
<dbReference type="Pfam" id="PF04385">
    <property type="entry name" value="FAINT"/>
    <property type="match status" value="1"/>
</dbReference>
<dbReference type="InterPro" id="IPR007480">
    <property type="entry name" value="DUF529"/>
</dbReference>
<dbReference type="EMBL" id="AAGK01000001">
    <property type="protein sequence ID" value="EAN33787.1"/>
    <property type="molecule type" value="Genomic_DNA"/>
</dbReference>
<comment type="caution">
    <text evidence="1">The sequence shown here is derived from an EMBL/GenBank/DDBJ whole genome shotgun (WGS) entry which is preliminary data.</text>
</comment>
<proteinExistence type="predicted"/>
<dbReference type="Proteomes" id="UP000001949">
    <property type="component" value="Unassembled WGS sequence"/>
</dbReference>
<accession>Q4N8C1</accession>
<name>Q4N8C1_THEPA</name>
<dbReference type="VEuPathDB" id="PiroplasmaDB:TpMuguga_01g00551"/>
<dbReference type="GeneID" id="3503441"/>
<protein>
    <submittedName>
        <fullName evidence="1">Uncharacterized protein</fullName>
    </submittedName>
</protein>
<organism evidence="1 2">
    <name type="scientific">Theileria parva</name>
    <name type="common">East coast fever infection agent</name>
    <dbReference type="NCBI Taxonomy" id="5875"/>
    <lineage>
        <taxon>Eukaryota</taxon>
        <taxon>Sar</taxon>
        <taxon>Alveolata</taxon>
        <taxon>Apicomplexa</taxon>
        <taxon>Aconoidasida</taxon>
        <taxon>Piroplasmida</taxon>
        <taxon>Theileriidae</taxon>
        <taxon>Theileria</taxon>
    </lineage>
</organism>
<dbReference type="AlphaFoldDB" id="Q4N8C1"/>
<dbReference type="KEGG" id="tpv:TP01_0551"/>
<evidence type="ECO:0000313" key="1">
    <source>
        <dbReference type="EMBL" id="EAN33787.1"/>
    </source>
</evidence>